<dbReference type="RefSeq" id="WP_230436277.1">
    <property type="nucleotide sequence ID" value="NZ_CP087715.1"/>
</dbReference>
<evidence type="ECO:0000256" key="1">
    <source>
        <dbReference type="SAM" id="SignalP"/>
    </source>
</evidence>
<accession>A0ABW3U4Z8</accession>
<dbReference type="EMBL" id="JBHTLR010000005">
    <property type="protein sequence ID" value="MFD1215908.1"/>
    <property type="molecule type" value="Genomic_DNA"/>
</dbReference>
<dbReference type="Proteomes" id="UP001597264">
    <property type="component" value="Unassembled WGS sequence"/>
</dbReference>
<reference evidence="3" key="1">
    <citation type="journal article" date="2019" name="Int. J. Syst. Evol. Microbiol.">
        <title>The Global Catalogue of Microorganisms (GCM) 10K type strain sequencing project: providing services to taxonomists for standard genome sequencing and annotation.</title>
        <authorList>
            <consortium name="The Broad Institute Genomics Platform"/>
            <consortium name="The Broad Institute Genome Sequencing Center for Infectious Disease"/>
            <person name="Wu L."/>
            <person name="Ma J."/>
        </authorList>
    </citation>
    <scope>NUCLEOTIDE SEQUENCE [LARGE SCALE GENOMIC DNA]</scope>
    <source>
        <strain evidence="3">CCUG 54356</strain>
    </source>
</reference>
<protein>
    <submittedName>
        <fullName evidence="2">Uncharacterized protein</fullName>
    </submittedName>
</protein>
<gene>
    <name evidence="2" type="ORF">ACFQ2X_04795</name>
</gene>
<evidence type="ECO:0000313" key="3">
    <source>
        <dbReference type="Proteomes" id="UP001597264"/>
    </source>
</evidence>
<sequence>MPIIKSAWLTAVALSAVLSSTAQGSGLGDLFADYQRAVEGGECQPDR</sequence>
<feature type="signal peptide" evidence="1">
    <location>
        <begin position="1"/>
        <end position="24"/>
    </location>
</feature>
<comment type="caution">
    <text evidence="2">The sequence shown here is derived from an EMBL/GenBank/DDBJ whole genome shotgun (WGS) entry which is preliminary data.</text>
</comment>
<organism evidence="2 3">
    <name type="scientific">Microbulbifer celer</name>
    <dbReference type="NCBI Taxonomy" id="435905"/>
    <lineage>
        <taxon>Bacteria</taxon>
        <taxon>Pseudomonadati</taxon>
        <taxon>Pseudomonadota</taxon>
        <taxon>Gammaproteobacteria</taxon>
        <taxon>Cellvibrionales</taxon>
        <taxon>Microbulbiferaceae</taxon>
        <taxon>Microbulbifer</taxon>
    </lineage>
</organism>
<keyword evidence="1" id="KW-0732">Signal</keyword>
<feature type="chain" id="PRO_5045693735" evidence="1">
    <location>
        <begin position="25"/>
        <end position="47"/>
    </location>
</feature>
<name>A0ABW3U4Z8_9GAMM</name>
<proteinExistence type="predicted"/>
<evidence type="ECO:0000313" key="2">
    <source>
        <dbReference type="EMBL" id="MFD1215908.1"/>
    </source>
</evidence>
<keyword evidence="3" id="KW-1185">Reference proteome</keyword>